<dbReference type="Proteomes" id="UP000077315">
    <property type="component" value="Unassembled WGS sequence"/>
</dbReference>
<dbReference type="RefSeq" id="XP_018293593.1">
    <property type="nucleotide sequence ID" value="XM_018441303.1"/>
</dbReference>
<evidence type="ECO:0000313" key="3">
    <source>
        <dbReference type="Proteomes" id="UP000077315"/>
    </source>
</evidence>
<evidence type="ECO:0000256" key="1">
    <source>
        <dbReference type="SAM" id="Coils"/>
    </source>
</evidence>
<accession>A0A162UIT1</accession>
<feature type="coiled-coil region" evidence="1">
    <location>
        <begin position="32"/>
        <end position="67"/>
    </location>
</feature>
<evidence type="ECO:0000313" key="2">
    <source>
        <dbReference type="EMBL" id="OAD75553.1"/>
    </source>
</evidence>
<keyword evidence="3" id="KW-1185">Reference proteome</keyword>
<organism evidence="2 3">
    <name type="scientific">Phycomyces blakesleeanus (strain ATCC 8743b / DSM 1359 / FGSC 10004 / NBRC 33097 / NRRL 1555)</name>
    <dbReference type="NCBI Taxonomy" id="763407"/>
    <lineage>
        <taxon>Eukaryota</taxon>
        <taxon>Fungi</taxon>
        <taxon>Fungi incertae sedis</taxon>
        <taxon>Mucoromycota</taxon>
        <taxon>Mucoromycotina</taxon>
        <taxon>Mucoromycetes</taxon>
        <taxon>Mucorales</taxon>
        <taxon>Phycomycetaceae</taxon>
        <taxon>Phycomyces</taxon>
    </lineage>
</organism>
<dbReference type="InParanoid" id="A0A162UIT1"/>
<dbReference type="VEuPathDB" id="FungiDB:PHYBLDRAFT_64466"/>
<sequence length="194" mass="22787">MPKYRAKQQTVIILKKLHKIREFIEKENKSLVQSLLTSADELLKNISEVLEEEVDAELEKIAAVEDLEQNLQVNRYLHKCSNTLPKLKSKKEKSAFLKDLDADGFKEEITMSKSLFNKLYRIIKDYSLYKSLKEHKQTDIKLQLVLVLERIGSDRNAVSYKRSISNFTVFFFKIMLSMENSTFFGCQNLRRQQQ</sequence>
<protein>
    <submittedName>
        <fullName evidence="2">Uncharacterized protein</fullName>
    </submittedName>
</protein>
<dbReference type="GeneID" id="29002209"/>
<dbReference type="EMBL" id="KV440977">
    <property type="protein sequence ID" value="OAD75553.1"/>
    <property type="molecule type" value="Genomic_DNA"/>
</dbReference>
<gene>
    <name evidence="2" type="ORF">PHYBLDRAFT_64466</name>
</gene>
<proteinExistence type="predicted"/>
<dbReference type="AlphaFoldDB" id="A0A162UIT1"/>
<keyword evidence="1" id="KW-0175">Coiled coil</keyword>
<name>A0A162UIT1_PHYB8</name>
<reference evidence="3" key="1">
    <citation type="submission" date="2015-06" db="EMBL/GenBank/DDBJ databases">
        <title>Expansion of signal transduction pathways in fungi by whole-genome duplication.</title>
        <authorList>
            <consortium name="DOE Joint Genome Institute"/>
            <person name="Corrochano L.M."/>
            <person name="Kuo A."/>
            <person name="Marcet-Houben M."/>
            <person name="Polaino S."/>
            <person name="Salamov A."/>
            <person name="Villalobos J.M."/>
            <person name="Alvarez M.I."/>
            <person name="Avalos J."/>
            <person name="Benito E.P."/>
            <person name="Benoit I."/>
            <person name="Burger G."/>
            <person name="Camino L.P."/>
            <person name="Canovas D."/>
            <person name="Cerda-Olmedo E."/>
            <person name="Cheng J.-F."/>
            <person name="Dominguez A."/>
            <person name="Elias M."/>
            <person name="Eslava A.P."/>
            <person name="Glaser F."/>
            <person name="Grimwood J."/>
            <person name="Gutierrez G."/>
            <person name="Heitman J."/>
            <person name="Henrissat B."/>
            <person name="Iturriaga E.A."/>
            <person name="Lang B.F."/>
            <person name="Lavin J.L."/>
            <person name="Lee S."/>
            <person name="Li W."/>
            <person name="Lindquist E."/>
            <person name="Lopez-Garcia S."/>
            <person name="Luque E.M."/>
            <person name="Marcos A.T."/>
            <person name="Martin J."/>
            <person name="McCluskey K."/>
            <person name="Medina H.R."/>
            <person name="Miralles-Duran A."/>
            <person name="Miyazaki A."/>
            <person name="Munoz-Torres E."/>
            <person name="Oguiza J.A."/>
            <person name="Ohm R."/>
            <person name="Olmedo M."/>
            <person name="Orejas M."/>
            <person name="Ortiz-Castellanos L."/>
            <person name="Pisabarro A.G."/>
            <person name="Rodriguez-Romero J."/>
            <person name="Ruiz-Herrera J."/>
            <person name="Ruiz-Vazquez R."/>
            <person name="Sanz C."/>
            <person name="Schackwitz W."/>
            <person name="Schmutz J."/>
            <person name="Shahriari M."/>
            <person name="Shelest E."/>
            <person name="Silva-Franco F."/>
            <person name="Soanes D."/>
            <person name="Syed K."/>
            <person name="Tagua V.G."/>
            <person name="Talbot N.J."/>
            <person name="Thon M."/>
            <person name="De vries R.P."/>
            <person name="Wiebenga A."/>
            <person name="Yadav J.S."/>
            <person name="Braun E.L."/>
            <person name="Baker S."/>
            <person name="Garre V."/>
            <person name="Horwitz B."/>
            <person name="Torres-Martinez S."/>
            <person name="Idnurm A."/>
            <person name="Herrera-Estrella A."/>
            <person name="Gabaldon T."/>
            <person name="Grigoriev I.V."/>
        </authorList>
    </citation>
    <scope>NUCLEOTIDE SEQUENCE [LARGE SCALE GENOMIC DNA]</scope>
    <source>
        <strain evidence="3">NRRL 1555(-)</strain>
    </source>
</reference>